<reference key="2">
    <citation type="submission" date="2011-10" db="EMBL/GenBank/DDBJ databases">
        <title>The genome and transcriptome sequence of Clonorchis sinensis provide insights into the carcinogenic liver fluke.</title>
        <authorList>
            <person name="Wang X."/>
            <person name="Huang Y."/>
            <person name="Chen W."/>
            <person name="Liu H."/>
            <person name="Guo L."/>
            <person name="Chen Y."/>
            <person name="Luo F."/>
            <person name="Zhou W."/>
            <person name="Sun J."/>
            <person name="Mao Q."/>
            <person name="Liang P."/>
            <person name="Zhou C."/>
            <person name="Tian Y."/>
            <person name="Men J."/>
            <person name="Lv X."/>
            <person name="Huang L."/>
            <person name="Zhou J."/>
            <person name="Hu Y."/>
            <person name="Li R."/>
            <person name="Zhang F."/>
            <person name="Lei H."/>
            <person name="Li X."/>
            <person name="Hu X."/>
            <person name="Liang C."/>
            <person name="Xu J."/>
            <person name="Wu Z."/>
            <person name="Yu X."/>
        </authorList>
    </citation>
    <scope>NUCLEOTIDE SEQUENCE</scope>
    <source>
        <strain>Henan</strain>
    </source>
</reference>
<dbReference type="EMBL" id="DF144341">
    <property type="protein sequence ID" value="GAA56691.1"/>
    <property type="molecule type" value="Genomic_DNA"/>
</dbReference>
<sequence length="268" mass="30479">MHVQLVSYWFQYDLPAIGTVIGQTCGVETAASKLEQSGCNPLDKILSMITGVFKKQLDHASHEYPDFHLTNVRYIYCRGNRPIIGMRHLDIVETTLSCNIPDITTVHCRYFVRSQIVTAPYTFQNSSRRGTGLRFSRVQFFANPFGGLSGAEDSMNLIDYEFRELTTGSDIFKKIRTLDFGSENSFKCHCCRRQAAMNAVNMLPIFRACLKVHSFSTDSSLITLCIRLDELWVSSDTWRRIWAEMDTGYPKPVLHLTTFSTASLSQVK</sequence>
<name>G7YUR1_CLOSI</name>
<gene>
    <name evidence="2" type="ORF">CLF_111371</name>
</gene>
<dbReference type="Proteomes" id="UP000008909">
    <property type="component" value="Unassembled WGS sequence"/>
</dbReference>
<organism evidence="2 3">
    <name type="scientific">Clonorchis sinensis</name>
    <name type="common">Chinese liver fluke</name>
    <dbReference type="NCBI Taxonomy" id="79923"/>
    <lineage>
        <taxon>Eukaryota</taxon>
        <taxon>Metazoa</taxon>
        <taxon>Spiralia</taxon>
        <taxon>Lophotrochozoa</taxon>
        <taxon>Platyhelminthes</taxon>
        <taxon>Trematoda</taxon>
        <taxon>Digenea</taxon>
        <taxon>Opisthorchiida</taxon>
        <taxon>Opisthorchiata</taxon>
        <taxon>Opisthorchiidae</taxon>
        <taxon>Clonorchis</taxon>
    </lineage>
</organism>
<evidence type="ECO:0000313" key="3">
    <source>
        <dbReference type="Proteomes" id="UP000008909"/>
    </source>
</evidence>
<dbReference type="InterPro" id="IPR000253">
    <property type="entry name" value="FHA_dom"/>
</dbReference>
<evidence type="ECO:0000259" key="1">
    <source>
        <dbReference type="PROSITE" id="PS50006"/>
    </source>
</evidence>
<reference evidence="2" key="1">
    <citation type="journal article" date="2011" name="Genome Biol.">
        <title>The draft genome of the carcinogenic human liver fluke Clonorchis sinensis.</title>
        <authorList>
            <person name="Wang X."/>
            <person name="Chen W."/>
            <person name="Huang Y."/>
            <person name="Sun J."/>
            <person name="Men J."/>
            <person name="Liu H."/>
            <person name="Luo F."/>
            <person name="Guo L."/>
            <person name="Lv X."/>
            <person name="Deng C."/>
            <person name="Zhou C."/>
            <person name="Fan Y."/>
            <person name="Li X."/>
            <person name="Huang L."/>
            <person name="Hu Y."/>
            <person name="Liang C."/>
            <person name="Hu X."/>
            <person name="Xu J."/>
            <person name="Yu X."/>
        </authorList>
    </citation>
    <scope>NUCLEOTIDE SEQUENCE [LARGE SCALE GENOMIC DNA]</scope>
    <source>
        <strain evidence="2">Henan</strain>
    </source>
</reference>
<proteinExistence type="predicted"/>
<dbReference type="AlphaFoldDB" id="G7YUR1"/>
<protein>
    <recommendedName>
        <fullName evidence="1">FHA domain-containing protein</fullName>
    </recommendedName>
</protein>
<feature type="non-terminal residue" evidence="2">
    <location>
        <position position="268"/>
    </location>
</feature>
<keyword evidence="3" id="KW-1185">Reference proteome</keyword>
<accession>G7YUR1</accession>
<dbReference type="PROSITE" id="PS50006">
    <property type="entry name" value="FHA_DOMAIN"/>
    <property type="match status" value="1"/>
</dbReference>
<evidence type="ECO:0000313" key="2">
    <source>
        <dbReference type="EMBL" id="GAA56691.1"/>
    </source>
</evidence>
<feature type="domain" description="FHA" evidence="1">
    <location>
        <begin position="83"/>
        <end position="138"/>
    </location>
</feature>